<dbReference type="AlphaFoldDB" id="A0A6A6NTR8"/>
<dbReference type="Proteomes" id="UP000799766">
    <property type="component" value="Unassembled WGS sequence"/>
</dbReference>
<name>A0A6A6NTR8_9PEZI</name>
<dbReference type="EMBL" id="MU001688">
    <property type="protein sequence ID" value="KAF2455139.1"/>
    <property type="molecule type" value="Genomic_DNA"/>
</dbReference>
<sequence>MVCCSSSEPHPPVGDIAAGQGGRHRAIRSRESSVAAGRRLVWGVGGTVDLESVRACVAGRRSQGVPNQRRLTPQRTLAGGETIGYQGQVGRRPERGERGVLSAETLTAVHVQQQRLEYDFHSEQLGRGVGRLANCMGLYEALGRDRVRWRMIAVVCSLAFRTG</sequence>
<reference evidence="1" key="1">
    <citation type="journal article" date="2020" name="Stud. Mycol.">
        <title>101 Dothideomycetes genomes: a test case for predicting lifestyles and emergence of pathogens.</title>
        <authorList>
            <person name="Haridas S."/>
            <person name="Albert R."/>
            <person name="Binder M."/>
            <person name="Bloem J."/>
            <person name="Labutti K."/>
            <person name="Salamov A."/>
            <person name="Andreopoulos B."/>
            <person name="Baker S."/>
            <person name="Barry K."/>
            <person name="Bills G."/>
            <person name="Bluhm B."/>
            <person name="Cannon C."/>
            <person name="Castanera R."/>
            <person name="Culley D."/>
            <person name="Daum C."/>
            <person name="Ezra D."/>
            <person name="Gonzalez J."/>
            <person name="Henrissat B."/>
            <person name="Kuo A."/>
            <person name="Liang C."/>
            <person name="Lipzen A."/>
            <person name="Lutzoni F."/>
            <person name="Magnuson J."/>
            <person name="Mondo S."/>
            <person name="Nolan M."/>
            <person name="Ohm R."/>
            <person name="Pangilinan J."/>
            <person name="Park H.-J."/>
            <person name="Ramirez L."/>
            <person name="Alfaro M."/>
            <person name="Sun H."/>
            <person name="Tritt A."/>
            <person name="Yoshinaga Y."/>
            <person name="Zwiers L.-H."/>
            <person name="Turgeon B."/>
            <person name="Goodwin S."/>
            <person name="Spatafora J."/>
            <person name="Crous P."/>
            <person name="Grigoriev I."/>
        </authorList>
    </citation>
    <scope>NUCLEOTIDE SEQUENCE</scope>
    <source>
        <strain evidence="1">ATCC 16933</strain>
    </source>
</reference>
<proteinExistence type="predicted"/>
<evidence type="ECO:0000313" key="1">
    <source>
        <dbReference type="EMBL" id="KAF2455139.1"/>
    </source>
</evidence>
<keyword evidence="2" id="KW-1185">Reference proteome</keyword>
<evidence type="ECO:0000313" key="2">
    <source>
        <dbReference type="Proteomes" id="UP000799766"/>
    </source>
</evidence>
<protein>
    <submittedName>
        <fullName evidence="1">Uncharacterized protein</fullName>
    </submittedName>
</protein>
<gene>
    <name evidence="1" type="ORF">BDY21DRAFT_79749</name>
</gene>
<accession>A0A6A6NTR8</accession>
<organism evidence="1 2">
    <name type="scientific">Lineolata rhizophorae</name>
    <dbReference type="NCBI Taxonomy" id="578093"/>
    <lineage>
        <taxon>Eukaryota</taxon>
        <taxon>Fungi</taxon>
        <taxon>Dikarya</taxon>
        <taxon>Ascomycota</taxon>
        <taxon>Pezizomycotina</taxon>
        <taxon>Dothideomycetes</taxon>
        <taxon>Dothideomycetes incertae sedis</taxon>
        <taxon>Lineolatales</taxon>
        <taxon>Lineolataceae</taxon>
        <taxon>Lineolata</taxon>
    </lineage>
</organism>